<evidence type="ECO:0000259" key="1">
    <source>
        <dbReference type="Pfam" id="PF01261"/>
    </source>
</evidence>
<keyword evidence="2" id="KW-0540">Nuclease</keyword>
<protein>
    <submittedName>
        <fullName evidence="2">AP endonuclease</fullName>
    </submittedName>
</protein>
<dbReference type="OrthoDB" id="9779184at2"/>
<evidence type="ECO:0000313" key="3">
    <source>
        <dbReference type="Proteomes" id="UP000078389"/>
    </source>
</evidence>
<evidence type="ECO:0000313" key="2">
    <source>
        <dbReference type="EMBL" id="OAM76365.1"/>
    </source>
</evidence>
<proteinExistence type="predicted"/>
<dbReference type="GO" id="GO:0004519">
    <property type="term" value="F:endonuclease activity"/>
    <property type="evidence" value="ECO:0007669"/>
    <property type="project" value="UniProtKB-KW"/>
</dbReference>
<comment type="caution">
    <text evidence="2">The sequence shown here is derived from an EMBL/GenBank/DDBJ whole genome shotgun (WGS) entry which is preliminary data.</text>
</comment>
<dbReference type="AlphaFoldDB" id="A0A178HWK5"/>
<dbReference type="InterPro" id="IPR050312">
    <property type="entry name" value="IolE/XylAMocC-like"/>
</dbReference>
<dbReference type="RefSeq" id="WP_067457253.1">
    <property type="nucleotide sequence ID" value="NZ_LVVY01000094.1"/>
</dbReference>
<gene>
    <name evidence="2" type="ORF">A3840_12665</name>
</gene>
<accession>A0A178HWK5</accession>
<organism evidence="2 3">
    <name type="scientific">Devosia elaeis</name>
    <dbReference type="NCBI Taxonomy" id="1770058"/>
    <lineage>
        <taxon>Bacteria</taxon>
        <taxon>Pseudomonadati</taxon>
        <taxon>Pseudomonadota</taxon>
        <taxon>Alphaproteobacteria</taxon>
        <taxon>Hyphomicrobiales</taxon>
        <taxon>Devosiaceae</taxon>
        <taxon>Devosia</taxon>
    </lineage>
</organism>
<dbReference type="Gene3D" id="3.20.20.150">
    <property type="entry name" value="Divalent-metal-dependent TIM barrel enzymes"/>
    <property type="match status" value="1"/>
</dbReference>
<dbReference type="SUPFAM" id="SSF51658">
    <property type="entry name" value="Xylose isomerase-like"/>
    <property type="match status" value="1"/>
</dbReference>
<keyword evidence="2" id="KW-0378">Hydrolase</keyword>
<dbReference type="InterPro" id="IPR036237">
    <property type="entry name" value="Xyl_isomerase-like_sf"/>
</dbReference>
<dbReference type="InterPro" id="IPR013022">
    <property type="entry name" value="Xyl_isomerase-like_TIM-brl"/>
</dbReference>
<dbReference type="Proteomes" id="UP000078389">
    <property type="component" value="Unassembled WGS sequence"/>
</dbReference>
<dbReference type="PANTHER" id="PTHR12110">
    <property type="entry name" value="HYDROXYPYRUVATE ISOMERASE"/>
    <property type="match status" value="1"/>
</dbReference>
<name>A0A178HWK5_9HYPH</name>
<dbReference type="EMBL" id="LVVY01000094">
    <property type="protein sequence ID" value="OAM76365.1"/>
    <property type="molecule type" value="Genomic_DNA"/>
</dbReference>
<keyword evidence="2" id="KW-0255">Endonuclease</keyword>
<dbReference type="PANTHER" id="PTHR12110:SF21">
    <property type="entry name" value="XYLOSE ISOMERASE-LIKE TIM BARREL DOMAIN-CONTAINING PROTEIN"/>
    <property type="match status" value="1"/>
</dbReference>
<sequence>MATTLKGPAIFLAQFAGDTAPFDNLDNICRWAAGLGYKGVQIPTWVSSFIDLEKAANSKTYADEIKGIVNSHGLEITELSTHLQGQLVAVHPAYDTAFDGFAPASVHNNPKARQEWAVQTLMNAAKASKNLGLNAHATFSGSLAWPYIYPWPQRPAGLVEEAFDELARRWTPILNAFDEAGVDVCYEIHPGEDLHDGISYEMFLDRVKNHPRANLLYDPSHFVLQQLDYLDYIDIYKDRIKAFHVKDAEFNPTGRQGVYGGFQSWVNRAGRFRSIGDGQVDFPAIFAKMAANDFKGWAVLEWECALKHPEDGAREGAELIQSYIIRVTEKAFDDFASGGTDQAANRKMLGLS</sequence>
<dbReference type="STRING" id="1770058.A3840_12665"/>
<feature type="domain" description="Xylose isomerase-like TIM barrel" evidence="1">
    <location>
        <begin position="30"/>
        <end position="322"/>
    </location>
</feature>
<dbReference type="Pfam" id="PF01261">
    <property type="entry name" value="AP_endonuc_2"/>
    <property type="match status" value="1"/>
</dbReference>
<keyword evidence="3" id="KW-1185">Reference proteome</keyword>
<reference evidence="2 3" key="1">
    <citation type="submission" date="2016-03" db="EMBL/GenBank/DDBJ databases">
        <title>Genome sequencing of Devosia sp. S37.</title>
        <authorList>
            <person name="Mohd Nor M."/>
        </authorList>
    </citation>
    <scope>NUCLEOTIDE SEQUENCE [LARGE SCALE GENOMIC DNA]</scope>
    <source>
        <strain evidence="2 3">S37</strain>
    </source>
</reference>